<sequence>MFQCPICDVFLRSQESHKTLEVLEISSLLEFIHKHVDIVSTPGNTPCNEQLTLFNYLGLCVTSKYKTTVVHELAKRTNLLKSFETVEPKIIDFFKCNYCLYETNLIFALSAHMTSKHQYLKCDSKKKPFLYRLFCHRRLNKRKQLPRQLLRHLDACINKLSELPITNNPPRQPSRQLICECCDEGFDSLIELEKHIWGHAKK</sequence>
<dbReference type="OrthoDB" id="6630578at2759"/>
<organism evidence="2 3">
    <name type="scientific">Acyrthosiphon pisum</name>
    <name type="common">Pea aphid</name>
    <dbReference type="NCBI Taxonomy" id="7029"/>
    <lineage>
        <taxon>Eukaryota</taxon>
        <taxon>Metazoa</taxon>
        <taxon>Ecdysozoa</taxon>
        <taxon>Arthropoda</taxon>
        <taxon>Hexapoda</taxon>
        <taxon>Insecta</taxon>
        <taxon>Pterygota</taxon>
        <taxon>Neoptera</taxon>
        <taxon>Paraneoptera</taxon>
        <taxon>Hemiptera</taxon>
        <taxon>Sternorrhyncha</taxon>
        <taxon>Aphidomorpha</taxon>
        <taxon>Aphidoidea</taxon>
        <taxon>Aphididae</taxon>
        <taxon>Macrosiphini</taxon>
        <taxon>Acyrthosiphon</taxon>
    </lineage>
</organism>
<evidence type="ECO:0000259" key="1">
    <source>
        <dbReference type="PROSITE" id="PS00028"/>
    </source>
</evidence>
<dbReference type="GeneID" id="103309916"/>
<dbReference type="SMART" id="SM00355">
    <property type="entry name" value="ZnF_C2H2"/>
    <property type="match status" value="2"/>
</dbReference>
<evidence type="ECO:0000313" key="3">
    <source>
        <dbReference type="Proteomes" id="UP000007819"/>
    </source>
</evidence>
<name>A0A8R2H9P2_ACYPI</name>
<dbReference type="InterPro" id="IPR013087">
    <property type="entry name" value="Znf_C2H2_type"/>
</dbReference>
<keyword evidence="3" id="KW-1185">Reference proteome</keyword>
<proteinExistence type="predicted"/>
<dbReference type="AlphaFoldDB" id="A0A8R2H9P2"/>
<reference evidence="3" key="1">
    <citation type="submission" date="2010-06" db="EMBL/GenBank/DDBJ databases">
        <authorList>
            <person name="Jiang H."/>
            <person name="Abraham K."/>
            <person name="Ali S."/>
            <person name="Alsbrooks S.L."/>
            <person name="Anim B.N."/>
            <person name="Anosike U.S."/>
            <person name="Attaway T."/>
            <person name="Bandaranaike D.P."/>
            <person name="Battles P.K."/>
            <person name="Bell S.N."/>
            <person name="Bell A.V."/>
            <person name="Beltran B."/>
            <person name="Bickham C."/>
            <person name="Bustamante Y."/>
            <person name="Caleb T."/>
            <person name="Canada A."/>
            <person name="Cardenas V."/>
            <person name="Carter K."/>
            <person name="Chacko J."/>
            <person name="Chandrabose M.N."/>
            <person name="Chavez D."/>
            <person name="Chavez A."/>
            <person name="Chen L."/>
            <person name="Chu H.-S."/>
            <person name="Claassen K.J."/>
            <person name="Cockrell R."/>
            <person name="Collins M."/>
            <person name="Cooper J.A."/>
            <person name="Cree A."/>
            <person name="Curry S.M."/>
            <person name="Da Y."/>
            <person name="Dao M.D."/>
            <person name="Das B."/>
            <person name="Davila M.-L."/>
            <person name="Davy-Carroll L."/>
            <person name="Denson S."/>
            <person name="Dinh H."/>
            <person name="Ebong V.E."/>
            <person name="Edwards J.R."/>
            <person name="Egan A."/>
            <person name="El-Daye J."/>
            <person name="Escobedo L."/>
            <person name="Fernandez S."/>
            <person name="Fernando P.R."/>
            <person name="Flagg N."/>
            <person name="Forbes L.D."/>
            <person name="Fowler R.G."/>
            <person name="Fu Q."/>
            <person name="Gabisi R.A."/>
            <person name="Ganer J."/>
            <person name="Garbino Pronczuk A."/>
            <person name="Garcia R.M."/>
            <person name="Garner T."/>
            <person name="Garrett T.E."/>
            <person name="Gonzalez D.A."/>
            <person name="Hamid H."/>
            <person name="Hawkins E.S."/>
            <person name="Hirani K."/>
            <person name="Hogues M.E."/>
            <person name="Hollins B."/>
            <person name="Hsiao C.-H."/>
            <person name="Jabil R."/>
            <person name="James M.L."/>
            <person name="Jhangiani S.N."/>
            <person name="Johnson B."/>
            <person name="Johnson Q."/>
            <person name="Joshi V."/>
            <person name="Kalu J.B."/>
            <person name="Kam C."/>
            <person name="Kashfia A."/>
            <person name="Keebler J."/>
            <person name="Kisamo H."/>
            <person name="Kovar C.L."/>
            <person name="Lago L.A."/>
            <person name="Lai C.-Y."/>
            <person name="Laidlaw J."/>
            <person name="Lara F."/>
            <person name="Le T.-K."/>
            <person name="Lee S.L."/>
            <person name="Legall F.H."/>
            <person name="Lemon S.J."/>
            <person name="Lewis L.R."/>
            <person name="Li B."/>
            <person name="Liu Y."/>
            <person name="Liu Y.-S."/>
            <person name="Lopez J."/>
            <person name="Lozado R.J."/>
            <person name="Lu J."/>
            <person name="Madu R.C."/>
            <person name="Maheshwari M."/>
            <person name="Maheshwari R."/>
            <person name="Malloy K."/>
            <person name="Martinez E."/>
            <person name="Mathew T."/>
            <person name="Mercado I.C."/>
            <person name="Mercado C."/>
            <person name="Meyer B."/>
            <person name="Montgomery K."/>
            <person name="Morgan M.B."/>
            <person name="Munidasa M."/>
            <person name="Nazareth L.V."/>
            <person name="Nelson J."/>
            <person name="Ng B.M."/>
            <person name="Nguyen N.B."/>
            <person name="Nguyen P.Q."/>
            <person name="Nguyen T."/>
            <person name="Obregon M."/>
            <person name="Okwuonu G.O."/>
            <person name="Onwere C.G."/>
            <person name="Orozco G."/>
            <person name="Parra A."/>
            <person name="Patel S."/>
            <person name="Patil S."/>
            <person name="Perez A."/>
            <person name="Perez Y."/>
            <person name="Pham C."/>
            <person name="Primus E.L."/>
            <person name="Pu L.-L."/>
            <person name="Puazo M."/>
            <person name="Qin X."/>
            <person name="Quiroz J.B."/>
            <person name="Reese J."/>
            <person name="Richards S."/>
            <person name="Rives C.M."/>
            <person name="Robberts R."/>
            <person name="Ruiz S.J."/>
            <person name="Ruiz M.J."/>
            <person name="Santibanez J."/>
            <person name="Schneider B.W."/>
            <person name="Sisson I."/>
            <person name="Smith M."/>
            <person name="Sodergren E."/>
            <person name="Song X.-Z."/>
            <person name="Song B.B."/>
            <person name="Summersgill H."/>
            <person name="Thelus R."/>
            <person name="Thornton R.D."/>
            <person name="Trejos Z.Y."/>
            <person name="Usmani K."/>
            <person name="Vattathil S."/>
            <person name="Villasana D."/>
            <person name="Walker D.L."/>
            <person name="Wang S."/>
            <person name="Wang K."/>
            <person name="White C.S."/>
            <person name="Williams A.C."/>
            <person name="Williamson J."/>
            <person name="Wilson K."/>
            <person name="Woghiren I.O."/>
            <person name="Woodworth J.R."/>
            <person name="Worley K.C."/>
            <person name="Wright R.A."/>
            <person name="Wu W."/>
            <person name="Young L."/>
            <person name="Zhang L."/>
            <person name="Zhang J."/>
            <person name="Zhu Y."/>
            <person name="Muzny D.M."/>
            <person name="Weinstock G."/>
            <person name="Gibbs R.A."/>
        </authorList>
    </citation>
    <scope>NUCLEOTIDE SEQUENCE [LARGE SCALE GENOMIC DNA]</scope>
    <source>
        <strain evidence="3">LSR1</strain>
    </source>
</reference>
<dbReference type="PROSITE" id="PS00028">
    <property type="entry name" value="ZINC_FINGER_C2H2_1"/>
    <property type="match status" value="1"/>
</dbReference>
<dbReference type="EnsemblMetazoa" id="XM_016805760.2">
    <property type="protein sequence ID" value="XP_016661249.1"/>
    <property type="gene ID" value="LOC103309916"/>
</dbReference>
<feature type="domain" description="C2H2-type" evidence="1">
    <location>
        <begin position="179"/>
        <end position="199"/>
    </location>
</feature>
<reference evidence="2" key="2">
    <citation type="submission" date="2022-06" db="UniProtKB">
        <authorList>
            <consortium name="EnsemblMetazoa"/>
        </authorList>
    </citation>
    <scope>IDENTIFICATION</scope>
</reference>
<dbReference type="RefSeq" id="XP_016661249.1">
    <property type="nucleotide sequence ID" value="XM_016805760.2"/>
</dbReference>
<dbReference type="Proteomes" id="UP000007819">
    <property type="component" value="Chromosome X"/>
</dbReference>
<accession>A0A8R2H9P2</accession>
<dbReference type="KEGG" id="api:103309916"/>
<evidence type="ECO:0000313" key="2">
    <source>
        <dbReference type="EnsemblMetazoa" id="XP_016661249.1"/>
    </source>
</evidence>
<protein>
    <recommendedName>
        <fullName evidence="1">C2H2-type domain-containing protein</fullName>
    </recommendedName>
</protein>